<reference evidence="1" key="1">
    <citation type="submission" date="2011-04" db="EMBL/GenBank/DDBJ databases">
        <title>Evolution of plant cell wall degrading machinery underlies the functional diversity of forest fungi.</title>
        <authorList>
            <consortium name="US DOE Joint Genome Institute (JGI-PGF)"/>
            <person name="Eastwood D.C."/>
            <person name="Floudas D."/>
            <person name="Binder M."/>
            <person name="Majcherczyk A."/>
            <person name="Schneider P."/>
            <person name="Aerts A."/>
            <person name="Asiegbu F.O."/>
            <person name="Baker S.E."/>
            <person name="Barry K."/>
            <person name="Bendiksby M."/>
            <person name="Blumentritt M."/>
            <person name="Coutinho P.M."/>
            <person name="Cullen D."/>
            <person name="Cullen D."/>
            <person name="Gathman A."/>
            <person name="Goodell B."/>
            <person name="Henrissat B."/>
            <person name="Ihrmark K."/>
            <person name="Kauserud H."/>
            <person name="Kohler A."/>
            <person name="LaButti K."/>
            <person name="Lapidus A."/>
            <person name="Lavin J.L."/>
            <person name="Lee Y.-H."/>
            <person name="Lindquist E."/>
            <person name="Lilly W."/>
            <person name="Lucas S."/>
            <person name="Morin E."/>
            <person name="Murat C."/>
            <person name="Oguiza J.A."/>
            <person name="Park J."/>
            <person name="Pisabarro A.G."/>
            <person name="Riley R."/>
            <person name="Rosling A."/>
            <person name="Salamov A."/>
            <person name="Schmidt O."/>
            <person name="Schmutz J."/>
            <person name="Skrede I."/>
            <person name="Stenlid J."/>
            <person name="Wiebenga A."/>
            <person name="Xie X."/>
            <person name="Kues U."/>
            <person name="Hibbett D.S."/>
            <person name="Hoffmeister D."/>
            <person name="Hogberg N."/>
            <person name="Martin F."/>
            <person name="Grigoriev I.V."/>
            <person name="Watkinson S.C."/>
        </authorList>
    </citation>
    <scope>NUCLEOTIDE SEQUENCE</scope>
    <source>
        <strain evidence="1">S7.9</strain>
    </source>
</reference>
<organism>
    <name type="scientific">Serpula lacrymans var. lacrymans (strain S7.9)</name>
    <name type="common">Dry rot fungus</name>
    <dbReference type="NCBI Taxonomy" id="578457"/>
    <lineage>
        <taxon>Eukaryota</taxon>
        <taxon>Fungi</taxon>
        <taxon>Dikarya</taxon>
        <taxon>Basidiomycota</taxon>
        <taxon>Agaricomycotina</taxon>
        <taxon>Agaricomycetes</taxon>
        <taxon>Agaricomycetidae</taxon>
        <taxon>Boletales</taxon>
        <taxon>Coniophorineae</taxon>
        <taxon>Serpulaceae</taxon>
        <taxon>Serpula</taxon>
    </lineage>
</organism>
<name>F8NPN7_SERL9</name>
<gene>
    <name evidence="1" type="ORF">SERLADRAFT_461664</name>
</gene>
<dbReference type="Proteomes" id="UP000008064">
    <property type="component" value="Unassembled WGS sequence"/>
</dbReference>
<sequence length="103" mass="11424">MHYVDNDSGEWDLSAVHQVINPTVAAKNPPITLSQIRRRLVVEIMQNDPHLPPPQYPLMITSMHSPSSAIKRPCTTSGQMVTKPIVAKVIAQMGKPILIMEDT</sequence>
<dbReference type="KEGG" id="sla:SERLADRAFT_461664"/>
<proteinExistence type="predicted"/>
<dbReference type="AlphaFoldDB" id="F8NPN7"/>
<dbReference type="RefSeq" id="XP_007315819.1">
    <property type="nucleotide sequence ID" value="XM_007315757.1"/>
</dbReference>
<accession>F8NPN7</accession>
<dbReference type="GeneID" id="18818259"/>
<dbReference type="EMBL" id="GL945431">
    <property type="protein sequence ID" value="EGO27728.1"/>
    <property type="molecule type" value="Genomic_DNA"/>
</dbReference>
<evidence type="ECO:0000313" key="1">
    <source>
        <dbReference type="EMBL" id="EGO27728.1"/>
    </source>
</evidence>
<dbReference type="HOGENOM" id="CLU_2265356_0_0_1"/>
<protein>
    <submittedName>
        <fullName evidence="1">Uncharacterized protein</fullName>
    </submittedName>
</protein>